<name>A0AC60QND4_IXOPE</name>
<proteinExistence type="predicted"/>
<comment type="caution">
    <text evidence="1">The sequence shown here is derived from an EMBL/GenBank/DDBJ whole genome shotgun (WGS) entry which is preliminary data.</text>
</comment>
<reference evidence="1 2" key="1">
    <citation type="journal article" date="2020" name="Cell">
        <title>Large-Scale Comparative Analyses of Tick Genomes Elucidate Their Genetic Diversity and Vector Capacities.</title>
        <authorList>
            <consortium name="Tick Genome and Microbiome Consortium (TIGMIC)"/>
            <person name="Jia N."/>
            <person name="Wang J."/>
            <person name="Shi W."/>
            <person name="Du L."/>
            <person name="Sun Y."/>
            <person name="Zhan W."/>
            <person name="Jiang J.F."/>
            <person name="Wang Q."/>
            <person name="Zhang B."/>
            <person name="Ji P."/>
            <person name="Bell-Sakyi L."/>
            <person name="Cui X.M."/>
            <person name="Yuan T.T."/>
            <person name="Jiang B.G."/>
            <person name="Yang W.F."/>
            <person name="Lam T.T."/>
            <person name="Chang Q.C."/>
            <person name="Ding S.J."/>
            <person name="Wang X.J."/>
            <person name="Zhu J.G."/>
            <person name="Ruan X.D."/>
            <person name="Zhao L."/>
            <person name="Wei J.T."/>
            <person name="Ye R.Z."/>
            <person name="Que T.C."/>
            <person name="Du C.H."/>
            <person name="Zhou Y.H."/>
            <person name="Cheng J.X."/>
            <person name="Dai P.F."/>
            <person name="Guo W.B."/>
            <person name="Han X.H."/>
            <person name="Huang E.J."/>
            <person name="Li L.F."/>
            <person name="Wei W."/>
            <person name="Gao Y.C."/>
            <person name="Liu J.Z."/>
            <person name="Shao H.Z."/>
            <person name="Wang X."/>
            <person name="Wang C.C."/>
            <person name="Yang T.C."/>
            <person name="Huo Q.B."/>
            <person name="Li W."/>
            <person name="Chen H.Y."/>
            <person name="Chen S.E."/>
            <person name="Zhou L.G."/>
            <person name="Ni X.B."/>
            <person name="Tian J.H."/>
            <person name="Sheng Y."/>
            <person name="Liu T."/>
            <person name="Pan Y.S."/>
            <person name="Xia L.Y."/>
            <person name="Li J."/>
            <person name="Zhao F."/>
            <person name="Cao W.C."/>
        </authorList>
    </citation>
    <scope>NUCLEOTIDE SEQUENCE [LARGE SCALE GENOMIC DNA]</scope>
    <source>
        <strain evidence="1">Iper-2018</strain>
    </source>
</reference>
<evidence type="ECO:0000313" key="1">
    <source>
        <dbReference type="EMBL" id="KAG0437545.1"/>
    </source>
</evidence>
<dbReference type="Proteomes" id="UP000805193">
    <property type="component" value="Unassembled WGS sequence"/>
</dbReference>
<protein>
    <submittedName>
        <fullName evidence="1">Uncharacterized protein</fullName>
    </submittedName>
</protein>
<keyword evidence="2" id="KW-1185">Reference proteome</keyword>
<accession>A0AC60QND4</accession>
<gene>
    <name evidence="1" type="ORF">HPB47_017392</name>
</gene>
<sequence length="189" mass="20834">MALTATAEPLNKKLLAASRSGPCKDLEVWVQQVSNHLYHCAALGEGNGPLMVSMWMSLLNHVVNKHDGHDGPYHECLHQPLPARAWLAVGKLTILLIVHHSRAAILMWRGEGRENGHASVMSHSCLCTLQNTVSTNMASTLFHVFVKHGIEKRPVLLPNLEPLMSSFRCTISSYDNLSAPRKPATTCSR</sequence>
<organism evidence="1 2">
    <name type="scientific">Ixodes persulcatus</name>
    <name type="common">Taiga tick</name>
    <dbReference type="NCBI Taxonomy" id="34615"/>
    <lineage>
        <taxon>Eukaryota</taxon>
        <taxon>Metazoa</taxon>
        <taxon>Ecdysozoa</taxon>
        <taxon>Arthropoda</taxon>
        <taxon>Chelicerata</taxon>
        <taxon>Arachnida</taxon>
        <taxon>Acari</taxon>
        <taxon>Parasitiformes</taxon>
        <taxon>Ixodida</taxon>
        <taxon>Ixodoidea</taxon>
        <taxon>Ixodidae</taxon>
        <taxon>Ixodinae</taxon>
        <taxon>Ixodes</taxon>
    </lineage>
</organism>
<dbReference type="EMBL" id="JABSTQ010006297">
    <property type="protein sequence ID" value="KAG0437545.1"/>
    <property type="molecule type" value="Genomic_DNA"/>
</dbReference>
<evidence type="ECO:0000313" key="2">
    <source>
        <dbReference type="Proteomes" id="UP000805193"/>
    </source>
</evidence>